<protein>
    <submittedName>
        <fullName evidence="1">Uncharacterized protein</fullName>
    </submittedName>
</protein>
<evidence type="ECO:0000313" key="1">
    <source>
        <dbReference type="EMBL" id="KAJ3497698.1"/>
    </source>
</evidence>
<organism evidence="1 2">
    <name type="scientific">Lecanicillium saksenae</name>
    <dbReference type="NCBI Taxonomy" id="468837"/>
    <lineage>
        <taxon>Eukaryota</taxon>
        <taxon>Fungi</taxon>
        <taxon>Dikarya</taxon>
        <taxon>Ascomycota</taxon>
        <taxon>Pezizomycotina</taxon>
        <taxon>Sordariomycetes</taxon>
        <taxon>Hypocreomycetidae</taxon>
        <taxon>Hypocreales</taxon>
        <taxon>Cordycipitaceae</taxon>
        <taxon>Lecanicillium</taxon>
    </lineage>
</organism>
<reference evidence="1" key="1">
    <citation type="submission" date="2022-07" db="EMBL/GenBank/DDBJ databases">
        <title>Genome Sequence of Lecanicillium saksenae.</title>
        <authorList>
            <person name="Buettner E."/>
        </authorList>
    </citation>
    <scope>NUCLEOTIDE SEQUENCE</scope>
    <source>
        <strain evidence="1">VT-O1</strain>
    </source>
</reference>
<evidence type="ECO:0000313" key="2">
    <source>
        <dbReference type="Proteomes" id="UP001148737"/>
    </source>
</evidence>
<dbReference type="EMBL" id="JANAKD010000095">
    <property type="protein sequence ID" value="KAJ3497698.1"/>
    <property type="molecule type" value="Genomic_DNA"/>
</dbReference>
<name>A0ACC1R311_9HYPO</name>
<sequence>MMNSVLPFTPEQAAKATAYCQDYTDGISPGMQEAWQWTRDNFDDADKMSSLLQGATNKFLAQILQPKRILEIGSYSGFSAVAWYEATTKQKSEIITLEIEQRMIDATKETIKRNKMEDRVTLIEGPAQESLNTVSGVFDIIFVDADKEGYEGYVKQVLDKKLLSPNGIIICDNVFSRGLAIDTNAGPHLRQDLVPYWIECGKAMKKLNEFCKNDSRIDSLVLPLYDGMSILKWKQ</sequence>
<keyword evidence="2" id="KW-1185">Reference proteome</keyword>
<gene>
    <name evidence="1" type="ORF">NLG97_g1698</name>
</gene>
<proteinExistence type="predicted"/>
<dbReference type="Proteomes" id="UP001148737">
    <property type="component" value="Unassembled WGS sequence"/>
</dbReference>
<accession>A0ACC1R311</accession>
<comment type="caution">
    <text evidence="1">The sequence shown here is derived from an EMBL/GenBank/DDBJ whole genome shotgun (WGS) entry which is preliminary data.</text>
</comment>